<evidence type="ECO:0000313" key="2">
    <source>
        <dbReference type="Proteomes" id="UP000321606"/>
    </source>
</evidence>
<dbReference type="Proteomes" id="UP000321606">
    <property type="component" value="Chromosome"/>
</dbReference>
<dbReference type="RefSeq" id="WP_006806857.1">
    <property type="nucleotide sequence ID" value="NZ_AP019822.1"/>
</dbReference>
<dbReference type="OrthoDB" id="370565at2"/>
<evidence type="ECO:0000313" key="1">
    <source>
        <dbReference type="EMBL" id="BBM35310.1"/>
    </source>
</evidence>
<dbReference type="InterPro" id="IPR000253">
    <property type="entry name" value="FHA_dom"/>
</dbReference>
<dbReference type="EMBL" id="AP019822">
    <property type="protein sequence ID" value="BBM35310.1"/>
    <property type="molecule type" value="Genomic_DNA"/>
</dbReference>
<dbReference type="Gene3D" id="2.60.200.20">
    <property type="match status" value="1"/>
</dbReference>
<gene>
    <name evidence="1" type="ORF">JCM16774_0217</name>
</gene>
<dbReference type="SUPFAM" id="SSF49879">
    <property type="entry name" value="SMAD/FHA domain"/>
    <property type="match status" value="1"/>
</dbReference>
<dbReference type="AlphaFoldDB" id="A0A510J7P4"/>
<proteinExistence type="predicted"/>
<dbReference type="Pfam" id="PF00498">
    <property type="entry name" value="FHA"/>
    <property type="match status" value="1"/>
</dbReference>
<dbReference type="CDD" id="cd00060">
    <property type="entry name" value="FHA"/>
    <property type="match status" value="1"/>
</dbReference>
<sequence>MKLERCKNGHMYDASRYGATCPYCKSEGLEVEIKEDKINLVEEMNDDDKTTAYWSKDTKVDPAVGWITCIEGPDKGQDFRIVSERNFIGRGDDMDIQIKGDSTISRKNHCSISYNPKQRVFMLSPGQSNGLVYVNNEALYDTRELRAYDMIEIGESKFVFVNLCGENFDWNKEKVSDKE</sequence>
<reference evidence="1 2" key="1">
    <citation type="submission" date="2019-07" db="EMBL/GenBank/DDBJ databases">
        <title>Complete Genome Sequence of Leptotrichia goodfellowii Strain JCM 16774.</title>
        <authorList>
            <person name="Watanabe S."/>
            <person name="Cui L."/>
        </authorList>
    </citation>
    <scope>NUCLEOTIDE SEQUENCE [LARGE SCALE GENOMIC DNA]</scope>
    <source>
        <strain evidence="1 2">JCM16774</strain>
    </source>
</reference>
<protein>
    <submittedName>
        <fullName evidence="1">Uncharacterized protein</fullName>
    </submittedName>
</protein>
<organism evidence="1 2">
    <name type="scientific">Pseudoleptotrichia goodfellowii</name>
    <dbReference type="NCBI Taxonomy" id="157692"/>
    <lineage>
        <taxon>Bacteria</taxon>
        <taxon>Fusobacteriati</taxon>
        <taxon>Fusobacteriota</taxon>
        <taxon>Fusobacteriia</taxon>
        <taxon>Fusobacteriales</taxon>
        <taxon>Leptotrichiaceae</taxon>
        <taxon>Pseudoleptotrichia</taxon>
    </lineage>
</organism>
<accession>A0A510J7P4</accession>
<name>A0A510J7P4_9FUSO</name>
<dbReference type="KEGG" id="lgo:JCM16774_0217"/>
<dbReference type="InterPro" id="IPR008984">
    <property type="entry name" value="SMAD_FHA_dom_sf"/>
</dbReference>
<dbReference type="PROSITE" id="PS50006">
    <property type="entry name" value="FHA_DOMAIN"/>
    <property type="match status" value="1"/>
</dbReference>
<dbReference type="STRING" id="714315.GCA_000516535_00232"/>